<evidence type="ECO:0000313" key="1">
    <source>
        <dbReference type="EMBL" id="SFQ37852.1"/>
    </source>
</evidence>
<name>A0A1I5Y0S2_9BACT</name>
<accession>A0A1I5Y0S2</accession>
<dbReference type="AlphaFoldDB" id="A0A1I5Y0S2"/>
<dbReference type="EMBL" id="FOXH01000016">
    <property type="protein sequence ID" value="SFQ37852.1"/>
    <property type="molecule type" value="Genomic_DNA"/>
</dbReference>
<gene>
    <name evidence="1" type="ORF">SAMN04515674_11691</name>
</gene>
<organism evidence="1 2">
    <name type="scientific">Pseudarcicella hirudinis</name>
    <dbReference type="NCBI Taxonomy" id="1079859"/>
    <lineage>
        <taxon>Bacteria</taxon>
        <taxon>Pseudomonadati</taxon>
        <taxon>Bacteroidota</taxon>
        <taxon>Cytophagia</taxon>
        <taxon>Cytophagales</taxon>
        <taxon>Flectobacillaceae</taxon>
        <taxon>Pseudarcicella</taxon>
    </lineage>
</organism>
<protein>
    <submittedName>
        <fullName evidence="1">Uncharacterized protein</fullName>
    </submittedName>
</protein>
<keyword evidence="2" id="KW-1185">Reference proteome</keyword>
<proteinExistence type="predicted"/>
<evidence type="ECO:0000313" key="2">
    <source>
        <dbReference type="Proteomes" id="UP000199306"/>
    </source>
</evidence>
<reference evidence="1 2" key="1">
    <citation type="submission" date="2016-10" db="EMBL/GenBank/DDBJ databases">
        <authorList>
            <person name="de Groot N.N."/>
        </authorList>
    </citation>
    <scope>NUCLEOTIDE SEQUENCE [LARGE SCALE GENOMIC DNA]</scope>
    <source>
        <strain evidence="2">E92,LMG 26720,CCM 7988</strain>
    </source>
</reference>
<sequence>MCFDILGVRLPFSVVRTNKSVFMERKSRIKIERSQKDLDQRITDFHAQNEEERLL</sequence>
<dbReference type="Proteomes" id="UP000199306">
    <property type="component" value="Unassembled WGS sequence"/>
</dbReference>